<reference evidence="1" key="2">
    <citation type="journal article" date="2015" name="Data Brief">
        <title>Shoot transcriptome of the giant reed, Arundo donax.</title>
        <authorList>
            <person name="Barrero R.A."/>
            <person name="Guerrero F.D."/>
            <person name="Moolhuijzen P."/>
            <person name="Goolsby J.A."/>
            <person name="Tidwell J."/>
            <person name="Bellgard S.E."/>
            <person name="Bellgard M.I."/>
        </authorList>
    </citation>
    <scope>NUCLEOTIDE SEQUENCE</scope>
    <source>
        <tissue evidence="1">Shoot tissue taken approximately 20 cm above the soil surface</tissue>
    </source>
</reference>
<accession>A0A0A8YAR9</accession>
<dbReference type="AlphaFoldDB" id="A0A0A8YAR9"/>
<sequence length="36" mass="4071">MLSALSVPTQKYSLTLHGFHCLPTNLVYLQFFTLAD</sequence>
<evidence type="ECO:0000313" key="1">
    <source>
        <dbReference type="EMBL" id="JAD20507.1"/>
    </source>
</evidence>
<organism evidence="1">
    <name type="scientific">Arundo donax</name>
    <name type="common">Giant reed</name>
    <name type="synonym">Donax arundinaceus</name>
    <dbReference type="NCBI Taxonomy" id="35708"/>
    <lineage>
        <taxon>Eukaryota</taxon>
        <taxon>Viridiplantae</taxon>
        <taxon>Streptophyta</taxon>
        <taxon>Embryophyta</taxon>
        <taxon>Tracheophyta</taxon>
        <taxon>Spermatophyta</taxon>
        <taxon>Magnoliopsida</taxon>
        <taxon>Liliopsida</taxon>
        <taxon>Poales</taxon>
        <taxon>Poaceae</taxon>
        <taxon>PACMAD clade</taxon>
        <taxon>Arundinoideae</taxon>
        <taxon>Arundineae</taxon>
        <taxon>Arundo</taxon>
    </lineage>
</organism>
<reference evidence="1" key="1">
    <citation type="submission" date="2014-09" db="EMBL/GenBank/DDBJ databases">
        <authorList>
            <person name="Magalhaes I.L.F."/>
            <person name="Oliveira U."/>
            <person name="Santos F.R."/>
            <person name="Vidigal T.H.D.A."/>
            <person name="Brescovit A.D."/>
            <person name="Santos A.J."/>
        </authorList>
    </citation>
    <scope>NUCLEOTIDE SEQUENCE</scope>
    <source>
        <tissue evidence="1">Shoot tissue taken approximately 20 cm above the soil surface</tissue>
    </source>
</reference>
<protein>
    <submittedName>
        <fullName evidence="1">Uncharacterized protein</fullName>
    </submittedName>
</protein>
<proteinExistence type="predicted"/>
<name>A0A0A8YAR9_ARUDO</name>
<dbReference type="EMBL" id="GBRH01277388">
    <property type="protein sequence ID" value="JAD20507.1"/>
    <property type="molecule type" value="Transcribed_RNA"/>
</dbReference>